<sequence>MDVKKIEFNQRNNTTGKLTFLEAKRDIPFEIKRIYYVYDVAKGERRGFHAHKELEQYLICIHGGCTILLDDGLEKENVLLNNPSEGLYVGPGTWREMYGFSEGAVLLVLASEYYDEADYIRDYSQFKRYITDKEA</sequence>
<name>A0A858BSS9_9FIRM</name>
<evidence type="ECO:0000313" key="2">
    <source>
        <dbReference type="EMBL" id="QIB68165.1"/>
    </source>
</evidence>
<dbReference type="Gene3D" id="2.60.120.10">
    <property type="entry name" value="Jelly Rolls"/>
    <property type="match status" value="1"/>
</dbReference>
<protein>
    <submittedName>
        <fullName evidence="2">WxcM-like domain-containing protein</fullName>
    </submittedName>
</protein>
<dbReference type="EMBL" id="CP048649">
    <property type="protein sequence ID" value="QIB68165.1"/>
    <property type="molecule type" value="Genomic_DNA"/>
</dbReference>
<dbReference type="InterPro" id="IPR008894">
    <property type="entry name" value="QdtA_cupin_dom"/>
</dbReference>
<dbReference type="KEGG" id="abut:Ami103574_02050"/>
<gene>
    <name evidence="2" type="ORF">Ami103574_02050</name>
</gene>
<dbReference type="InterPro" id="IPR014710">
    <property type="entry name" value="RmlC-like_jellyroll"/>
</dbReference>
<reference evidence="2 3" key="1">
    <citation type="submission" date="2020-02" db="EMBL/GenBank/DDBJ databases">
        <authorList>
            <person name="Kim Y.B."/>
            <person name="Roh S.W."/>
        </authorList>
    </citation>
    <scope>NUCLEOTIDE SEQUENCE [LARGE SCALE GENOMIC DNA]</scope>
    <source>
        <strain evidence="2 3">DSM 103574</strain>
    </source>
</reference>
<feature type="domain" description="Sugar 3,4-ketoisomerase QdtA cupin" evidence="1">
    <location>
        <begin position="1"/>
        <end position="130"/>
    </location>
</feature>
<keyword evidence="3" id="KW-1185">Reference proteome</keyword>
<dbReference type="Pfam" id="PF05523">
    <property type="entry name" value="FdtA"/>
    <property type="match status" value="1"/>
</dbReference>
<dbReference type="RefSeq" id="WP_163065085.1">
    <property type="nucleotide sequence ID" value="NZ_CP048649.1"/>
</dbReference>
<dbReference type="AlphaFoldDB" id="A0A858BSS9"/>
<dbReference type="CDD" id="cd20292">
    <property type="entry name" value="cupin_QdtA-like"/>
    <property type="match status" value="1"/>
</dbReference>
<dbReference type="Proteomes" id="UP000466848">
    <property type="component" value="Chromosome"/>
</dbReference>
<dbReference type="SUPFAM" id="SSF51182">
    <property type="entry name" value="RmlC-like cupins"/>
    <property type="match status" value="1"/>
</dbReference>
<evidence type="ECO:0000313" key="3">
    <source>
        <dbReference type="Proteomes" id="UP000466848"/>
    </source>
</evidence>
<dbReference type="InterPro" id="IPR011051">
    <property type="entry name" value="RmlC_Cupin_sf"/>
</dbReference>
<organism evidence="2 3">
    <name type="scientific">Aminipila butyrica</name>
    <dbReference type="NCBI Taxonomy" id="433296"/>
    <lineage>
        <taxon>Bacteria</taxon>
        <taxon>Bacillati</taxon>
        <taxon>Bacillota</taxon>
        <taxon>Clostridia</taxon>
        <taxon>Peptostreptococcales</taxon>
        <taxon>Anaerovoracaceae</taxon>
        <taxon>Aminipila</taxon>
    </lineage>
</organism>
<proteinExistence type="predicted"/>
<evidence type="ECO:0000259" key="1">
    <source>
        <dbReference type="Pfam" id="PF05523"/>
    </source>
</evidence>
<accession>A0A858BSS9</accession>